<dbReference type="InterPro" id="IPR003594">
    <property type="entry name" value="HATPase_dom"/>
</dbReference>
<dbReference type="PROSITE" id="PS50112">
    <property type="entry name" value="PAS"/>
    <property type="match status" value="3"/>
</dbReference>
<dbReference type="InterPro" id="IPR003018">
    <property type="entry name" value="GAF"/>
</dbReference>
<dbReference type="SMART" id="SM00387">
    <property type="entry name" value="HATPase_c"/>
    <property type="match status" value="1"/>
</dbReference>
<feature type="domain" description="PAS" evidence="5">
    <location>
        <begin position="554"/>
        <end position="590"/>
    </location>
</feature>
<dbReference type="SUPFAM" id="SSF55781">
    <property type="entry name" value="GAF domain-like"/>
    <property type="match status" value="1"/>
</dbReference>
<dbReference type="Gene3D" id="3.30.450.40">
    <property type="match status" value="1"/>
</dbReference>
<dbReference type="EMBL" id="SJDL01000016">
    <property type="protein sequence ID" value="TBW55433.1"/>
    <property type="molecule type" value="Genomic_DNA"/>
</dbReference>
<keyword evidence="1" id="KW-0808">Transferase</keyword>
<sequence length="1020" mass="113115">MSVYGFPGPLNRNSPMFEALFEQSPVPCAILAPGLVLSRCNDAFARLLGYWREELRDRSLPLLMENAAESVLIHNGHDRDMAGSHCLFRHKDGRILELRCVTAPLGDGVNPRGIILQVTGFPGQDTVVDPPASGPSPGFASLAVDHVQEAAYLIGANGRILDANQVACETLGYRREQLLRLSFNDIDPNFNNDTCAPAEHAQRNTPVQDSYHLRSDGERFPVNIRFVPLKYAGMNRTMVFALDVSKVQQLETLRYGILESLTRGTLPAKSLQLIVNYVEETCPEAVASIMLVNEGGTHLEPGPSNRLPARFLDAIRAAPVPIGVGQGACGTAAALKQAVQVEDTANHPYFQACRDIVLDAGFLSCWSTPIISGKGKVLGTFCIYLHTTGKPSETGVKRIARRASHFAAIALERQRAERQVQESHQRYRDIFDNALDALALLEITGDQRLRVLEANPAMERTVGIPSRHMVGKTTDEIATLSQELAARINAHCHQCLARGEMVEGEAWFDLPVGRRILHCAMIPVRRPNGGYHRVVLISRDVTEHRRAEKLLHTREQEFRALVDNSPDGVVRYGADGDTLYINPVLRELIGGADTPYGEVSAALEQRIMPADRCAYQEAWRSVQQTGVEAHLVIRLGGADKRHVRYQDVRFVPEFIPEGNVCSVLAVMRDITALKETEFQLLSLVENSPNYICRTTPSGRLLYVNPALRTWMGPEFDGNAGPGVPPSPWVTPAEHAQLISAHEKAVELDCLVELEIYFSNPQEWHRLLFVPEKNELGDFASVLSVGQDITRQKQVDHELRESRSLLRELGVRREAELEAERKRIAHEIHDELGQLLTTLRLNLSLTGSQLPAEDSSLRQKLNDMTGLVDRTIETVRNIATSLRPAVLNTGVASALEWLTQEFARHSGIHCKLSTQEGIQLDEERATMVFRLVQESLSNVGRHSGADQVWIRLHHYGSGYRLTIRDNGCGFNPEAIVSQQSFGLIGMQERVLSFNGQMTLDSAPGHGTTLRITIPIHPRKAS</sequence>
<dbReference type="PROSITE" id="PS50109">
    <property type="entry name" value="HIS_KIN"/>
    <property type="match status" value="1"/>
</dbReference>
<feature type="domain" description="PAS" evidence="5">
    <location>
        <begin position="423"/>
        <end position="473"/>
    </location>
</feature>
<feature type="domain" description="Histidine kinase" evidence="4">
    <location>
        <begin position="822"/>
        <end position="1016"/>
    </location>
</feature>
<keyword evidence="3" id="KW-0902">Two-component regulatory system</keyword>
<keyword evidence="7" id="KW-1185">Reference proteome</keyword>
<dbReference type="InterPro" id="IPR013656">
    <property type="entry name" value="PAS_4"/>
</dbReference>
<reference evidence="6 7" key="1">
    <citation type="submission" date="2019-02" db="EMBL/GenBank/DDBJ databases">
        <title>Marinobacter halodurans sp. nov., a marine bacterium isolated from sea tidal flat.</title>
        <authorList>
            <person name="Yoo Y."/>
            <person name="Lee D.W."/>
            <person name="Kim B.S."/>
            <person name="Kim J.-J."/>
        </authorList>
    </citation>
    <scope>NUCLEOTIDE SEQUENCE [LARGE SCALE GENOMIC DNA]</scope>
    <source>
        <strain evidence="6 7">YJ-S3-2</strain>
    </source>
</reference>
<dbReference type="InterPro" id="IPR035965">
    <property type="entry name" value="PAS-like_dom_sf"/>
</dbReference>
<evidence type="ECO:0000313" key="6">
    <source>
        <dbReference type="EMBL" id="TBW55433.1"/>
    </source>
</evidence>
<evidence type="ECO:0000256" key="2">
    <source>
        <dbReference type="ARBA" id="ARBA00022777"/>
    </source>
</evidence>
<gene>
    <name evidence="6" type="ORF">EZI54_11435</name>
</gene>
<dbReference type="Gene3D" id="1.20.5.1930">
    <property type="match status" value="1"/>
</dbReference>
<name>A0ABY1ZNV6_9GAMM</name>
<dbReference type="InterPro" id="IPR013767">
    <property type="entry name" value="PAS_fold"/>
</dbReference>
<dbReference type="Proteomes" id="UP000313645">
    <property type="component" value="Unassembled WGS sequence"/>
</dbReference>
<evidence type="ECO:0000259" key="4">
    <source>
        <dbReference type="PROSITE" id="PS50109"/>
    </source>
</evidence>
<evidence type="ECO:0000256" key="3">
    <source>
        <dbReference type="ARBA" id="ARBA00023012"/>
    </source>
</evidence>
<dbReference type="Pfam" id="PF08448">
    <property type="entry name" value="PAS_4"/>
    <property type="match status" value="3"/>
</dbReference>
<dbReference type="Pfam" id="PF02518">
    <property type="entry name" value="HATPase_c"/>
    <property type="match status" value="1"/>
</dbReference>
<dbReference type="CDD" id="cd16917">
    <property type="entry name" value="HATPase_UhpB-NarQ-NarX-like"/>
    <property type="match status" value="1"/>
</dbReference>
<dbReference type="SMART" id="SM00065">
    <property type="entry name" value="GAF"/>
    <property type="match status" value="1"/>
</dbReference>
<dbReference type="PANTHER" id="PTHR24421">
    <property type="entry name" value="NITRATE/NITRITE SENSOR PROTEIN NARX-RELATED"/>
    <property type="match status" value="1"/>
</dbReference>
<dbReference type="SUPFAM" id="SSF55785">
    <property type="entry name" value="PYP-like sensor domain (PAS domain)"/>
    <property type="match status" value="5"/>
</dbReference>
<dbReference type="InterPro" id="IPR000014">
    <property type="entry name" value="PAS"/>
</dbReference>
<keyword evidence="2" id="KW-0418">Kinase</keyword>
<dbReference type="InterPro" id="IPR050482">
    <property type="entry name" value="Sensor_HK_TwoCompSys"/>
</dbReference>
<dbReference type="NCBIfam" id="TIGR00229">
    <property type="entry name" value="sensory_box"/>
    <property type="match status" value="3"/>
</dbReference>
<dbReference type="PANTHER" id="PTHR24421:SF59">
    <property type="entry name" value="OXYGEN SENSOR HISTIDINE KINASE NREB"/>
    <property type="match status" value="1"/>
</dbReference>
<protein>
    <submittedName>
        <fullName evidence="6">PAS domain S-box protein</fullName>
    </submittedName>
</protein>
<dbReference type="InterPro" id="IPR005467">
    <property type="entry name" value="His_kinase_dom"/>
</dbReference>
<dbReference type="Gene3D" id="3.30.450.20">
    <property type="entry name" value="PAS domain"/>
    <property type="match status" value="5"/>
</dbReference>
<dbReference type="Gene3D" id="3.30.565.10">
    <property type="entry name" value="Histidine kinase-like ATPase, C-terminal domain"/>
    <property type="match status" value="1"/>
</dbReference>
<accession>A0ABY1ZNV6</accession>
<comment type="caution">
    <text evidence="6">The sequence shown here is derived from an EMBL/GenBank/DDBJ whole genome shotgun (WGS) entry which is preliminary data.</text>
</comment>
<dbReference type="SUPFAM" id="SSF55874">
    <property type="entry name" value="ATPase domain of HSP90 chaperone/DNA topoisomerase II/histidine kinase"/>
    <property type="match status" value="1"/>
</dbReference>
<organism evidence="6 7">
    <name type="scientific">Marinobacter halodurans</name>
    <dbReference type="NCBI Taxonomy" id="2528979"/>
    <lineage>
        <taxon>Bacteria</taxon>
        <taxon>Pseudomonadati</taxon>
        <taxon>Pseudomonadota</taxon>
        <taxon>Gammaproteobacteria</taxon>
        <taxon>Pseudomonadales</taxon>
        <taxon>Marinobacteraceae</taxon>
        <taxon>Marinobacter</taxon>
    </lineage>
</organism>
<dbReference type="SMART" id="SM00091">
    <property type="entry name" value="PAS"/>
    <property type="match status" value="5"/>
</dbReference>
<dbReference type="Pfam" id="PF13426">
    <property type="entry name" value="PAS_9"/>
    <property type="match status" value="1"/>
</dbReference>
<evidence type="ECO:0000313" key="7">
    <source>
        <dbReference type="Proteomes" id="UP000313645"/>
    </source>
</evidence>
<dbReference type="Pfam" id="PF13185">
    <property type="entry name" value="GAF_2"/>
    <property type="match status" value="1"/>
</dbReference>
<proteinExistence type="predicted"/>
<dbReference type="Pfam" id="PF07730">
    <property type="entry name" value="HisKA_3"/>
    <property type="match status" value="1"/>
</dbReference>
<dbReference type="Pfam" id="PF00989">
    <property type="entry name" value="PAS"/>
    <property type="match status" value="1"/>
</dbReference>
<evidence type="ECO:0000259" key="5">
    <source>
        <dbReference type="PROSITE" id="PS50112"/>
    </source>
</evidence>
<dbReference type="InterPro" id="IPR036890">
    <property type="entry name" value="HATPase_C_sf"/>
</dbReference>
<dbReference type="CDD" id="cd00130">
    <property type="entry name" value="PAS"/>
    <property type="match status" value="4"/>
</dbReference>
<dbReference type="InterPro" id="IPR029016">
    <property type="entry name" value="GAF-like_dom_sf"/>
</dbReference>
<feature type="domain" description="PAS" evidence="5">
    <location>
        <begin position="143"/>
        <end position="179"/>
    </location>
</feature>
<dbReference type="InterPro" id="IPR011712">
    <property type="entry name" value="Sig_transdc_His_kin_sub3_dim/P"/>
</dbReference>
<evidence type="ECO:0000256" key="1">
    <source>
        <dbReference type="ARBA" id="ARBA00022679"/>
    </source>
</evidence>